<dbReference type="Proteomes" id="UP000291084">
    <property type="component" value="Chromosome 4"/>
</dbReference>
<evidence type="ECO:0000256" key="1">
    <source>
        <dbReference type="SAM" id="MobiDB-lite"/>
    </source>
</evidence>
<reference evidence="2 3" key="1">
    <citation type="journal article" date="2015" name="Sci. Rep.">
        <title>The power of single molecule real-time sequencing technology in the de novo assembly of a eukaryotic genome.</title>
        <authorList>
            <person name="Sakai H."/>
            <person name="Naito K."/>
            <person name="Ogiso-Tanaka E."/>
            <person name="Takahashi Y."/>
            <person name="Iseki K."/>
            <person name="Muto C."/>
            <person name="Satou K."/>
            <person name="Teruya K."/>
            <person name="Shiroma A."/>
            <person name="Shimoji M."/>
            <person name="Hirano T."/>
            <person name="Itoh T."/>
            <person name="Kaga A."/>
            <person name="Tomooka N."/>
        </authorList>
    </citation>
    <scope>NUCLEOTIDE SEQUENCE [LARGE SCALE GENOMIC DNA]</scope>
    <source>
        <strain evidence="3">cv. Shumari</strain>
    </source>
</reference>
<protein>
    <submittedName>
        <fullName evidence="2">Uncharacterized protein</fullName>
    </submittedName>
</protein>
<accession>A0A0S3RQQ1</accession>
<gene>
    <name evidence="2" type="primary">Vigan.04G001300</name>
    <name evidence="2" type="ORF">VIGAN_04001300</name>
</gene>
<proteinExistence type="predicted"/>
<feature type="region of interest" description="Disordered" evidence="1">
    <location>
        <begin position="143"/>
        <end position="162"/>
    </location>
</feature>
<sequence>MCGSIRSEHPKSTPFSYKTTALWSSSPPRHVIRSLPLLFKYYSPSYLHPIETLTSCLFWKWNTLGETRISNYGNRITTLPSATHTKPHFQLRRDHNCIGLQLCPCHISSSLPQIHHPSTIQSHKCLLIKQHTTLEGRKFCGNEGRRRGGRGGEEEKVVQGLV</sequence>
<dbReference type="AlphaFoldDB" id="A0A0S3RQQ1"/>
<organism evidence="2 3">
    <name type="scientific">Vigna angularis var. angularis</name>
    <dbReference type="NCBI Taxonomy" id="157739"/>
    <lineage>
        <taxon>Eukaryota</taxon>
        <taxon>Viridiplantae</taxon>
        <taxon>Streptophyta</taxon>
        <taxon>Embryophyta</taxon>
        <taxon>Tracheophyta</taxon>
        <taxon>Spermatophyta</taxon>
        <taxon>Magnoliopsida</taxon>
        <taxon>eudicotyledons</taxon>
        <taxon>Gunneridae</taxon>
        <taxon>Pentapetalae</taxon>
        <taxon>rosids</taxon>
        <taxon>fabids</taxon>
        <taxon>Fabales</taxon>
        <taxon>Fabaceae</taxon>
        <taxon>Papilionoideae</taxon>
        <taxon>50 kb inversion clade</taxon>
        <taxon>NPAAA clade</taxon>
        <taxon>indigoferoid/millettioid clade</taxon>
        <taxon>Phaseoleae</taxon>
        <taxon>Vigna</taxon>
    </lineage>
</organism>
<name>A0A0S3RQQ1_PHAAN</name>
<keyword evidence="3" id="KW-1185">Reference proteome</keyword>
<dbReference type="EMBL" id="AP015037">
    <property type="protein sequence ID" value="BAT82928.1"/>
    <property type="molecule type" value="Genomic_DNA"/>
</dbReference>
<evidence type="ECO:0000313" key="3">
    <source>
        <dbReference type="Proteomes" id="UP000291084"/>
    </source>
</evidence>
<evidence type="ECO:0000313" key="2">
    <source>
        <dbReference type="EMBL" id="BAT82928.1"/>
    </source>
</evidence>